<dbReference type="AlphaFoldDB" id="A0A2N5CWA6"/>
<evidence type="ECO:0000256" key="1">
    <source>
        <dbReference type="SAM" id="MobiDB-lite"/>
    </source>
</evidence>
<evidence type="ECO:0000313" key="4">
    <source>
        <dbReference type="EMBL" id="PLR18046.1"/>
    </source>
</evidence>
<name>A0A2N5CWA6_9CAUL</name>
<dbReference type="EMBL" id="PJRQ01000012">
    <property type="protein sequence ID" value="PLR18046.1"/>
    <property type="molecule type" value="Genomic_DNA"/>
</dbReference>
<dbReference type="EMBL" id="CP026100">
    <property type="protein sequence ID" value="AYV44949.1"/>
    <property type="molecule type" value="Genomic_DNA"/>
</dbReference>
<evidence type="ECO:0000313" key="5">
    <source>
        <dbReference type="Proteomes" id="UP000234483"/>
    </source>
</evidence>
<reference evidence="4 5" key="1">
    <citation type="submission" date="2017-12" db="EMBL/GenBank/DDBJ databases">
        <title>The genome sequence of Caulobacter flavus CGMCC1 15093.</title>
        <authorList>
            <person name="Gao J."/>
            <person name="Mao X."/>
            <person name="Sun J."/>
        </authorList>
    </citation>
    <scope>NUCLEOTIDE SEQUENCE [LARGE SCALE GENOMIC DNA]</scope>
    <source>
        <strain evidence="4 5">CGMCC1 15093</strain>
    </source>
</reference>
<dbReference type="GO" id="GO:0006417">
    <property type="term" value="P:regulation of translation"/>
    <property type="evidence" value="ECO:0007669"/>
    <property type="project" value="TreeGrafter"/>
</dbReference>
<organism evidence="4 5">
    <name type="scientific">Caulobacter flavus</name>
    <dbReference type="NCBI Taxonomy" id="1679497"/>
    <lineage>
        <taxon>Bacteria</taxon>
        <taxon>Pseudomonadati</taxon>
        <taxon>Pseudomonadota</taxon>
        <taxon>Alphaproteobacteria</taxon>
        <taxon>Caulobacterales</taxon>
        <taxon>Caulobacteraceae</taxon>
        <taxon>Caulobacter</taxon>
    </lineage>
</organism>
<feature type="compositionally biased region" description="Basic and acidic residues" evidence="1">
    <location>
        <begin position="12"/>
        <end position="21"/>
    </location>
</feature>
<dbReference type="Proteomes" id="UP000234483">
    <property type="component" value="Unassembled WGS sequence"/>
</dbReference>
<dbReference type="OrthoDB" id="9816387at2"/>
<dbReference type="PANTHER" id="PTHR37461">
    <property type="entry name" value="ANTI-SIGMA-K FACTOR RSKA"/>
    <property type="match status" value="1"/>
</dbReference>
<protein>
    <recommendedName>
        <fullName evidence="2">Anti-sigma K factor RskA C-terminal domain-containing protein</fullName>
    </recommendedName>
</protein>
<dbReference type="Proteomes" id="UP000281192">
    <property type="component" value="Chromosome"/>
</dbReference>
<sequence length="248" mass="25938">MTDATDIPPEGPEGHEGEERPLAGEYVLGVLDAAERAEAQARMAADPAFARSVAWWEDRLTPLAADIASAQPSDGLWPRIQNLIAEPLKPSAWSNVTLWRGLTAGAMALAAACVVIAVLPRPVVPPAVAPAPARPQAAEVALIADPATNKPMLVATLDHGMNQVMLTPMGMKMPQGRDAELWIIPEGQKAISLGVIPTDKPMRIPMPKDLRGEGTYTALLAVTDEPIGGSPTGVATGSVRAAGKFAKA</sequence>
<evidence type="ECO:0000313" key="6">
    <source>
        <dbReference type="Proteomes" id="UP000281192"/>
    </source>
</evidence>
<dbReference type="Pfam" id="PF10099">
    <property type="entry name" value="RskA_C"/>
    <property type="match status" value="1"/>
</dbReference>
<reference evidence="3 6" key="2">
    <citation type="submission" date="2018-01" db="EMBL/GenBank/DDBJ databases">
        <title>Complete genome sequence of Caulobacter flavus RHGG3.</title>
        <authorList>
            <person name="Yang E."/>
        </authorList>
    </citation>
    <scope>NUCLEOTIDE SEQUENCE [LARGE SCALE GENOMIC DNA]</scope>
    <source>
        <strain evidence="3 6">RHGG3</strain>
    </source>
</reference>
<dbReference type="GO" id="GO:0016989">
    <property type="term" value="F:sigma factor antagonist activity"/>
    <property type="evidence" value="ECO:0007669"/>
    <property type="project" value="TreeGrafter"/>
</dbReference>
<feature type="region of interest" description="Disordered" evidence="1">
    <location>
        <begin position="1"/>
        <end position="21"/>
    </location>
</feature>
<keyword evidence="6" id="KW-1185">Reference proteome</keyword>
<evidence type="ECO:0000313" key="3">
    <source>
        <dbReference type="EMBL" id="AYV44949.1"/>
    </source>
</evidence>
<evidence type="ECO:0000259" key="2">
    <source>
        <dbReference type="Pfam" id="PF10099"/>
    </source>
</evidence>
<dbReference type="GO" id="GO:0005886">
    <property type="term" value="C:plasma membrane"/>
    <property type="evidence" value="ECO:0007669"/>
    <property type="project" value="InterPro"/>
</dbReference>
<dbReference type="RefSeq" id="WP_101712282.1">
    <property type="nucleotide sequence ID" value="NZ_CP026100.1"/>
</dbReference>
<dbReference type="InterPro" id="IPR018764">
    <property type="entry name" value="RskA_C"/>
</dbReference>
<dbReference type="PANTHER" id="PTHR37461:SF1">
    <property type="entry name" value="ANTI-SIGMA-K FACTOR RSKA"/>
    <property type="match status" value="1"/>
</dbReference>
<dbReference type="InterPro" id="IPR051474">
    <property type="entry name" value="Anti-sigma-K/W_factor"/>
</dbReference>
<accession>A0A2N5CWA6</accession>
<feature type="domain" description="Anti-sigma K factor RskA C-terminal" evidence="2">
    <location>
        <begin position="107"/>
        <end position="238"/>
    </location>
</feature>
<proteinExistence type="predicted"/>
<gene>
    <name evidence="3" type="ORF">C1707_01010</name>
    <name evidence="4" type="ORF">CFHF_06875</name>
</gene>
<dbReference type="KEGG" id="cfh:C1707_01010"/>